<dbReference type="InterPro" id="IPR021441">
    <property type="entry name" value="DUF3090"/>
</dbReference>
<evidence type="ECO:0000313" key="2">
    <source>
        <dbReference type="Proteomes" id="UP001428290"/>
    </source>
</evidence>
<name>A0ABP9X1S7_9CHLR</name>
<proteinExistence type="predicted"/>
<comment type="caution">
    <text evidence="1">The sequence shown here is derived from an EMBL/GenBank/DDBJ whole genome shotgun (WGS) entry which is preliminary data.</text>
</comment>
<organism evidence="1 2">
    <name type="scientific">Herpetosiphon gulosus</name>
    <dbReference type="NCBI Taxonomy" id="1973496"/>
    <lineage>
        <taxon>Bacteria</taxon>
        <taxon>Bacillati</taxon>
        <taxon>Chloroflexota</taxon>
        <taxon>Chloroflexia</taxon>
        <taxon>Herpetosiphonales</taxon>
        <taxon>Herpetosiphonaceae</taxon>
        <taxon>Herpetosiphon</taxon>
    </lineage>
</organism>
<accession>A0ABP9X1S7</accession>
<evidence type="ECO:0008006" key="3">
    <source>
        <dbReference type="Google" id="ProtNLM"/>
    </source>
</evidence>
<reference evidence="1 2" key="1">
    <citation type="submission" date="2024-02" db="EMBL/GenBank/DDBJ databases">
        <title>Herpetosiphon gulosus NBRC 112829.</title>
        <authorList>
            <person name="Ichikawa N."/>
            <person name="Katano-Makiyama Y."/>
            <person name="Hidaka K."/>
        </authorList>
    </citation>
    <scope>NUCLEOTIDE SEQUENCE [LARGE SCALE GENOMIC DNA]</scope>
    <source>
        <strain evidence="1 2">NBRC 112829</strain>
    </source>
</reference>
<sequence length="200" mass="22367">MSDFVYDLRRVSHITAAAVGQPGQRTFYLQAQKGSDLVSLITEKELVRALCLRIDDILEELDKRGVARPDASEEPTPAELLLRPPLNPFFRIAQMSLAYDPTSDLLVVEVEEFQLAADEDDEEIDPILQQHAEAEESKNDPRRVRISATRAQMQALSRNAMDIITTGGRPICPQCLQPMEDEGHLCVKKNGHGNKKASEM</sequence>
<dbReference type="NCBIfam" id="TIGR03847">
    <property type="entry name" value="conserved hypothetical protein"/>
    <property type="match status" value="1"/>
</dbReference>
<protein>
    <recommendedName>
        <fullName evidence="3">DUF3090 family protein</fullName>
    </recommendedName>
</protein>
<dbReference type="Proteomes" id="UP001428290">
    <property type="component" value="Unassembled WGS sequence"/>
</dbReference>
<keyword evidence="2" id="KW-1185">Reference proteome</keyword>
<dbReference type="EMBL" id="BAABRU010000011">
    <property type="protein sequence ID" value="GAA5529370.1"/>
    <property type="molecule type" value="Genomic_DNA"/>
</dbReference>
<gene>
    <name evidence="1" type="ORF">Hgul01_03179</name>
</gene>
<evidence type="ECO:0000313" key="1">
    <source>
        <dbReference type="EMBL" id="GAA5529370.1"/>
    </source>
</evidence>
<dbReference type="RefSeq" id="WP_345722984.1">
    <property type="nucleotide sequence ID" value="NZ_BAABRU010000011.1"/>
</dbReference>
<dbReference type="Pfam" id="PF11290">
    <property type="entry name" value="DUF3090"/>
    <property type="match status" value="1"/>
</dbReference>